<organism evidence="1">
    <name type="scientific">Lepeophtheirus salmonis</name>
    <name type="common">Salmon louse</name>
    <name type="synonym">Caligus salmonis</name>
    <dbReference type="NCBI Taxonomy" id="72036"/>
    <lineage>
        <taxon>Eukaryota</taxon>
        <taxon>Metazoa</taxon>
        <taxon>Ecdysozoa</taxon>
        <taxon>Arthropoda</taxon>
        <taxon>Crustacea</taxon>
        <taxon>Multicrustacea</taxon>
        <taxon>Hexanauplia</taxon>
        <taxon>Copepoda</taxon>
        <taxon>Siphonostomatoida</taxon>
        <taxon>Caligidae</taxon>
        <taxon>Lepeophtheirus</taxon>
    </lineage>
</organism>
<dbReference type="AlphaFoldDB" id="A0A0K2U6Y8"/>
<reference evidence="1" key="1">
    <citation type="submission" date="2014-05" db="EMBL/GenBank/DDBJ databases">
        <authorList>
            <person name="Chronopoulou M."/>
        </authorList>
    </citation>
    <scope>NUCLEOTIDE SEQUENCE</scope>
    <source>
        <tissue evidence="1">Whole organism</tissue>
    </source>
</reference>
<sequence length="47" mass="5378">PKQQNLIRGIFITFIHKDSHKTNKENDFLHFSADIIEVLVHDNCSGG</sequence>
<protein>
    <submittedName>
        <fullName evidence="1">Uncharacterized protein</fullName>
    </submittedName>
</protein>
<evidence type="ECO:0000313" key="1">
    <source>
        <dbReference type="EMBL" id="CDW33481.1"/>
    </source>
</evidence>
<dbReference type="EMBL" id="HACA01016120">
    <property type="protein sequence ID" value="CDW33481.1"/>
    <property type="molecule type" value="Transcribed_RNA"/>
</dbReference>
<name>A0A0K2U6Y8_LEPSM</name>
<feature type="non-terminal residue" evidence="1">
    <location>
        <position position="47"/>
    </location>
</feature>
<feature type="non-terminal residue" evidence="1">
    <location>
        <position position="1"/>
    </location>
</feature>
<accession>A0A0K2U6Y8</accession>
<proteinExistence type="predicted"/>